<feature type="transmembrane region" description="Helical" evidence="6">
    <location>
        <begin position="112"/>
        <end position="134"/>
    </location>
</feature>
<dbReference type="GeneID" id="97502396"/>
<evidence type="ECO:0000256" key="1">
    <source>
        <dbReference type="ARBA" id="ARBA00004651"/>
    </source>
</evidence>
<evidence type="ECO:0000256" key="4">
    <source>
        <dbReference type="ARBA" id="ARBA00023136"/>
    </source>
</evidence>
<dbReference type="GO" id="GO:0022857">
    <property type="term" value="F:transmembrane transporter activity"/>
    <property type="evidence" value="ECO:0007669"/>
    <property type="project" value="InterPro"/>
</dbReference>
<evidence type="ECO:0000256" key="3">
    <source>
        <dbReference type="ARBA" id="ARBA00022989"/>
    </source>
</evidence>
<dbReference type="EMBL" id="AZMV01000004">
    <property type="protein sequence ID" value="ETY71651.1"/>
    <property type="molecule type" value="Genomic_DNA"/>
</dbReference>
<dbReference type="InterPro" id="IPR001958">
    <property type="entry name" value="Tet-R_TetA/multi-R_MdtG-like"/>
</dbReference>
<feature type="transmembrane region" description="Helical" evidence="6">
    <location>
        <begin position="403"/>
        <end position="422"/>
    </location>
</feature>
<evidence type="ECO:0000256" key="5">
    <source>
        <dbReference type="SAM" id="MobiDB-lite"/>
    </source>
</evidence>
<dbReference type="PRINTS" id="PR01035">
    <property type="entry name" value="TCRTETA"/>
</dbReference>
<dbReference type="InterPro" id="IPR052714">
    <property type="entry name" value="MFS_Exporter"/>
</dbReference>
<comment type="subcellular location">
    <subcellularLocation>
        <location evidence="1">Cell membrane</location>
        <topology evidence="1">Multi-pass membrane protein</topology>
    </subcellularLocation>
</comment>
<feature type="region of interest" description="Disordered" evidence="5">
    <location>
        <begin position="1"/>
        <end position="31"/>
    </location>
</feature>
<dbReference type="CDD" id="cd17489">
    <property type="entry name" value="MFS_YfcJ_like"/>
    <property type="match status" value="1"/>
</dbReference>
<feature type="compositionally biased region" description="Low complexity" evidence="5">
    <location>
        <begin position="1"/>
        <end position="26"/>
    </location>
</feature>
<feature type="transmembrane region" description="Helical" evidence="6">
    <location>
        <begin position="191"/>
        <end position="214"/>
    </location>
</feature>
<feature type="domain" description="Major facilitator superfamily (MFS) profile" evidence="7">
    <location>
        <begin position="41"/>
        <end position="430"/>
    </location>
</feature>
<dbReference type="SUPFAM" id="SSF103473">
    <property type="entry name" value="MFS general substrate transporter"/>
    <property type="match status" value="1"/>
</dbReference>
<gene>
    <name evidence="8" type="ORF">BMOU_1159</name>
</gene>
<dbReference type="PATRIC" id="fig|1435051.3.peg.1136"/>
<organism evidence="8 9">
    <name type="scientific">Bifidobacterium moukalabense DSM 27321</name>
    <dbReference type="NCBI Taxonomy" id="1435051"/>
    <lineage>
        <taxon>Bacteria</taxon>
        <taxon>Bacillati</taxon>
        <taxon>Actinomycetota</taxon>
        <taxon>Actinomycetes</taxon>
        <taxon>Bifidobacteriales</taxon>
        <taxon>Bifidobacteriaceae</taxon>
        <taxon>Bifidobacterium</taxon>
    </lineage>
</organism>
<feature type="transmembrane region" description="Helical" evidence="6">
    <location>
        <begin position="42"/>
        <end position="63"/>
    </location>
</feature>
<evidence type="ECO:0000259" key="7">
    <source>
        <dbReference type="PROSITE" id="PS50850"/>
    </source>
</evidence>
<dbReference type="InterPro" id="IPR020846">
    <property type="entry name" value="MFS_dom"/>
</dbReference>
<reference evidence="8 9" key="1">
    <citation type="journal article" date="2014" name="Genome Announc.">
        <title>The Genome Sequence of Bifidobacterium moukalabense DSM 27321 Highlights the Close Phylogenetic Relatedness with the Bifidobacterium dentium Taxon.</title>
        <authorList>
            <person name="Lugli G.A."/>
            <person name="Duranti S."/>
            <person name="Milani C."/>
            <person name="Turroni F."/>
            <person name="Viappiani A."/>
            <person name="Mangifesta M."/>
            <person name="van Sinderen D."/>
            <person name="Ventura M."/>
        </authorList>
    </citation>
    <scope>NUCLEOTIDE SEQUENCE [LARGE SCALE GENOMIC DNA]</scope>
    <source>
        <strain evidence="8 9">DSM 27321</strain>
    </source>
</reference>
<feature type="transmembrane region" description="Helical" evidence="6">
    <location>
        <begin position="250"/>
        <end position="267"/>
    </location>
</feature>
<evidence type="ECO:0000256" key="6">
    <source>
        <dbReference type="SAM" id="Phobius"/>
    </source>
</evidence>
<dbReference type="eggNOG" id="COG2814">
    <property type="taxonomic scope" value="Bacteria"/>
</dbReference>
<proteinExistence type="predicted"/>
<feature type="transmembrane region" description="Helical" evidence="6">
    <location>
        <begin position="69"/>
        <end position="91"/>
    </location>
</feature>
<feature type="transmembrane region" description="Helical" evidence="6">
    <location>
        <begin position="287"/>
        <end position="307"/>
    </location>
</feature>
<sequence length="434" mass="46480">MMQSATGNANGPTGPTTNPPATSGNAGMANRPKKDRLITRDVALVMLATFFFMTSNMIITPIIAGYAELMGAAGTMMGVIAGVMSFVSLFCRPVAGNLSDLVSKRLLVTVGTSLYIIAGIMYCLANSTGMLIAARVVNGLGFACGSVCLATWVSLLLPIRHMGAGMGLYGIVNALAIAVGPALGIRLQAVAGYHLTFVASLVLNVLTLIVVMLVRNGGNPARQAASRSRGDAGRHGIAHRFRLSNLVEPRAIPLTMVFMMFAIPYFANQSFIVDYISARHLTVSSDLFFVFYAAVLLIMRITMKNLFDSKGFRFWLVICSIAMLAMLAFLTFMTNDWYLLGAGVAMAASYGLMSSVTQAQAVVIAGRERSGLANSTYYMGLDLGMALGPILAGVFYGHMPIGWFYPAFMLTMPIAWIIYLAFSHVIHPTAHADD</sequence>
<dbReference type="PANTHER" id="PTHR23531">
    <property type="entry name" value="QUINOLENE RESISTANCE PROTEIN NORA"/>
    <property type="match status" value="1"/>
</dbReference>
<dbReference type="PROSITE" id="PS50850">
    <property type="entry name" value="MFS"/>
    <property type="match status" value="1"/>
</dbReference>
<dbReference type="PANTHER" id="PTHR23531:SF1">
    <property type="entry name" value="QUINOLENE RESISTANCE PROTEIN NORA"/>
    <property type="match status" value="1"/>
</dbReference>
<evidence type="ECO:0000256" key="2">
    <source>
        <dbReference type="ARBA" id="ARBA00022692"/>
    </source>
</evidence>
<name>W4NAZ9_9BIFI</name>
<dbReference type="Gene3D" id="1.20.1250.20">
    <property type="entry name" value="MFS general substrate transporter like domains"/>
    <property type="match status" value="1"/>
</dbReference>
<comment type="caution">
    <text evidence="8">The sequence shown here is derived from an EMBL/GenBank/DDBJ whole genome shotgun (WGS) entry which is preliminary data.</text>
</comment>
<feature type="transmembrane region" description="Helical" evidence="6">
    <location>
        <begin position="377"/>
        <end position="397"/>
    </location>
</feature>
<dbReference type="Proteomes" id="UP000019155">
    <property type="component" value="Unassembled WGS sequence"/>
</dbReference>
<dbReference type="OrthoDB" id="9814001at2"/>
<dbReference type="InterPro" id="IPR036259">
    <property type="entry name" value="MFS_trans_sf"/>
</dbReference>
<keyword evidence="4 6" id="KW-0472">Membrane</keyword>
<dbReference type="InterPro" id="IPR011701">
    <property type="entry name" value="MFS"/>
</dbReference>
<feature type="transmembrane region" description="Helical" evidence="6">
    <location>
        <begin position="140"/>
        <end position="159"/>
    </location>
</feature>
<protein>
    <submittedName>
        <fullName evidence="8">Major facilitator transporter</fullName>
    </submittedName>
</protein>
<keyword evidence="9" id="KW-1185">Reference proteome</keyword>
<dbReference type="GO" id="GO:0005886">
    <property type="term" value="C:plasma membrane"/>
    <property type="evidence" value="ECO:0007669"/>
    <property type="project" value="UniProtKB-SubCell"/>
</dbReference>
<evidence type="ECO:0000313" key="8">
    <source>
        <dbReference type="EMBL" id="ETY71651.1"/>
    </source>
</evidence>
<keyword evidence="3 6" id="KW-1133">Transmembrane helix</keyword>
<dbReference type="Pfam" id="PF07690">
    <property type="entry name" value="MFS_1"/>
    <property type="match status" value="1"/>
</dbReference>
<feature type="transmembrane region" description="Helical" evidence="6">
    <location>
        <begin position="314"/>
        <end position="332"/>
    </location>
</feature>
<feature type="transmembrane region" description="Helical" evidence="6">
    <location>
        <begin position="338"/>
        <end position="365"/>
    </location>
</feature>
<evidence type="ECO:0000313" key="9">
    <source>
        <dbReference type="Proteomes" id="UP000019155"/>
    </source>
</evidence>
<dbReference type="AlphaFoldDB" id="W4NAZ9"/>
<feature type="transmembrane region" description="Helical" evidence="6">
    <location>
        <begin position="166"/>
        <end position="185"/>
    </location>
</feature>
<accession>W4NAZ9</accession>
<dbReference type="RefSeq" id="WP_034875672.1">
    <property type="nucleotide sequence ID" value="NZ_AZMV01000004.1"/>
</dbReference>
<dbReference type="STRING" id="1435051.BMOU_1159"/>
<keyword evidence="2 6" id="KW-0812">Transmembrane</keyword>